<dbReference type="AlphaFoldDB" id="A0A0F5JY67"/>
<dbReference type="RefSeq" id="WP_024901694.1">
    <property type="nucleotide sequence ID" value="NZ_CADFGU010000006.1"/>
</dbReference>
<dbReference type="GO" id="GO:0015171">
    <property type="term" value="F:amino acid transmembrane transporter activity"/>
    <property type="evidence" value="ECO:0007669"/>
    <property type="project" value="TreeGrafter"/>
</dbReference>
<sequence length="242" mass="25307">MSIQVVLLAMGLFAVTFMSPGPNLLVVVQASVTQGRTAGFITGLGVAAGDALYAALGLLGMATMIAKGGTLFSVIKLAGGMYLMWFGLRMFLAGQRAARKRAGANSVAGRGAVTASGSALAPRHVLDAGTSGDPVDGAPAATPVSLFRRGLLTDLGNPQTALFFASVFSVVLTPATNWETKVGTWVGIVITSLAWRCVVSQAFSLPVVRRAYQRARLLLERITGLALAGFGVRLFYQGWQRT</sequence>
<name>A0A0F5JY67_9BURK</name>
<keyword evidence="3 6" id="KW-0812">Transmembrane</keyword>
<dbReference type="EMBL" id="LAQU01000018">
    <property type="protein sequence ID" value="KKB62559.1"/>
    <property type="molecule type" value="Genomic_DNA"/>
</dbReference>
<evidence type="ECO:0000256" key="2">
    <source>
        <dbReference type="ARBA" id="ARBA00022475"/>
    </source>
</evidence>
<dbReference type="GO" id="GO:0005886">
    <property type="term" value="C:plasma membrane"/>
    <property type="evidence" value="ECO:0007669"/>
    <property type="project" value="UniProtKB-SubCell"/>
</dbReference>
<dbReference type="PATRIC" id="fig|28092.6.peg.3889"/>
<keyword evidence="2" id="KW-1003">Cell membrane</keyword>
<dbReference type="Proteomes" id="UP000033618">
    <property type="component" value="Unassembled WGS sequence"/>
</dbReference>
<evidence type="ECO:0000313" key="8">
    <source>
        <dbReference type="Proteomes" id="UP000033618"/>
    </source>
</evidence>
<organism evidence="7 8">
    <name type="scientific">Robbsia andropogonis</name>
    <dbReference type="NCBI Taxonomy" id="28092"/>
    <lineage>
        <taxon>Bacteria</taxon>
        <taxon>Pseudomonadati</taxon>
        <taxon>Pseudomonadota</taxon>
        <taxon>Betaproteobacteria</taxon>
        <taxon>Burkholderiales</taxon>
        <taxon>Burkholderiaceae</taxon>
        <taxon>Robbsia</taxon>
    </lineage>
</organism>
<protein>
    <recommendedName>
        <fullName evidence="9">Lysine transporter LysE</fullName>
    </recommendedName>
</protein>
<keyword evidence="4 6" id="KW-1133">Transmembrane helix</keyword>
<keyword evidence="8" id="KW-1185">Reference proteome</keyword>
<accession>A0A0F5JY67</accession>
<dbReference type="InterPro" id="IPR001123">
    <property type="entry name" value="LeuE-type"/>
</dbReference>
<dbReference type="Pfam" id="PF01810">
    <property type="entry name" value="LysE"/>
    <property type="match status" value="1"/>
</dbReference>
<feature type="transmembrane region" description="Helical" evidence="6">
    <location>
        <begin position="40"/>
        <end position="65"/>
    </location>
</feature>
<evidence type="ECO:0008006" key="9">
    <source>
        <dbReference type="Google" id="ProtNLM"/>
    </source>
</evidence>
<feature type="transmembrane region" description="Helical" evidence="6">
    <location>
        <begin position="71"/>
        <end position="92"/>
    </location>
</feature>
<proteinExistence type="predicted"/>
<gene>
    <name evidence="7" type="ORF">WM40_16535</name>
</gene>
<evidence type="ECO:0000256" key="6">
    <source>
        <dbReference type="SAM" id="Phobius"/>
    </source>
</evidence>
<dbReference type="PANTHER" id="PTHR30086:SF21">
    <property type="entry name" value="TRANSPORT PROTEIN"/>
    <property type="match status" value="1"/>
</dbReference>
<reference evidence="7 8" key="1">
    <citation type="submission" date="2015-03" db="EMBL/GenBank/DDBJ databases">
        <title>Draft Genome Sequence of Burkholderia andropogonis type strain ICMP2807, isolated from Sorghum bicolor.</title>
        <authorList>
            <person name="Lopes-Santos L."/>
            <person name="Castro D.B."/>
            <person name="Ottoboni L.M."/>
            <person name="Park D."/>
            <person name="Weirc B.S."/>
            <person name="Destefano S.A."/>
        </authorList>
    </citation>
    <scope>NUCLEOTIDE SEQUENCE [LARGE SCALE GENOMIC DNA]</scope>
    <source>
        <strain evidence="7 8">ICMP2807</strain>
    </source>
</reference>
<evidence type="ECO:0000256" key="1">
    <source>
        <dbReference type="ARBA" id="ARBA00004651"/>
    </source>
</evidence>
<dbReference type="OrthoDB" id="5638726at2"/>
<dbReference type="PANTHER" id="PTHR30086">
    <property type="entry name" value="ARGININE EXPORTER PROTEIN ARGO"/>
    <property type="match status" value="1"/>
</dbReference>
<evidence type="ECO:0000256" key="3">
    <source>
        <dbReference type="ARBA" id="ARBA00022692"/>
    </source>
</evidence>
<evidence type="ECO:0000313" key="7">
    <source>
        <dbReference type="EMBL" id="KKB62559.1"/>
    </source>
</evidence>
<dbReference type="STRING" id="28092.WM40_16535"/>
<evidence type="ECO:0000256" key="5">
    <source>
        <dbReference type="ARBA" id="ARBA00023136"/>
    </source>
</evidence>
<feature type="transmembrane region" description="Helical" evidence="6">
    <location>
        <begin position="217"/>
        <end position="236"/>
    </location>
</feature>
<keyword evidence="5 6" id="KW-0472">Membrane</keyword>
<comment type="subcellular location">
    <subcellularLocation>
        <location evidence="1">Cell membrane</location>
        <topology evidence="1">Multi-pass membrane protein</topology>
    </subcellularLocation>
</comment>
<feature type="transmembrane region" description="Helical" evidence="6">
    <location>
        <begin position="6"/>
        <end position="28"/>
    </location>
</feature>
<evidence type="ECO:0000256" key="4">
    <source>
        <dbReference type="ARBA" id="ARBA00022989"/>
    </source>
</evidence>
<comment type="caution">
    <text evidence="7">The sequence shown here is derived from an EMBL/GenBank/DDBJ whole genome shotgun (WGS) entry which is preliminary data.</text>
</comment>